<accession>A0A1R4GD20</accession>
<proteinExistence type="predicted"/>
<protein>
    <submittedName>
        <fullName evidence="2">PROBABLE CONSERVED TRANSMEMBRANE PROTEIN</fullName>
    </submittedName>
</protein>
<feature type="transmembrane region" description="Helical" evidence="1">
    <location>
        <begin position="12"/>
        <end position="30"/>
    </location>
</feature>
<dbReference type="GeneID" id="303173744"/>
<dbReference type="OrthoDB" id="3698172at2"/>
<reference evidence="2 3" key="1">
    <citation type="submission" date="2017-02" db="EMBL/GenBank/DDBJ databases">
        <authorList>
            <person name="Peterson S.W."/>
        </authorList>
    </citation>
    <scope>NUCLEOTIDE SEQUENCE [LARGE SCALE GENOMIC DNA]</scope>
    <source>
        <strain evidence="2 3">LMG 22410</strain>
    </source>
</reference>
<sequence>MSDTEPAAPRAHVALALVLDAALVVVFAAIGRASHERGVFGDGGLGLATTAWPFLAALAVGWVICLGWRRPLSIVRTAMPVWVVTVAGGMLLRAVSDQGTALPFVIVATVTLLVLLVGWRLIAAVVRRMRARPTAQR</sequence>
<dbReference type="AlphaFoldDB" id="A0A1R4GD20"/>
<evidence type="ECO:0000313" key="3">
    <source>
        <dbReference type="Proteomes" id="UP000195787"/>
    </source>
</evidence>
<keyword evidence="1" id="KW-1133">Transmembrane helix</keyword>
<dbReference type="EMBL" id="FUHU01000043">
    <property type="protein sequence ID" value="SJM66070.1"/>
    <property type="molecule type" value="Genomic_DNA"/>
</dbReference>
<name>A0A1R4GD20_9MICO</name>
<dbReference type="Proteomes" id="UP000195787">
    <property type="component" value="Unassembled WGS sequence"/>
</dbReference>
<feature type="transmembrane region" description="Helical" evidence="1">
    <location>
        <begin position="101"/>
        <end position="122"/>
    </location>
</feature>
<dbReference type="RefSeq" id="WP_086992601.1">
    <property type="nucleotide sequence ID" value="NZ_FUHU01000043.1"/>
</dbReference>
<gene>
    <name evidence="2" type="ORF">CZ674_11020</name>
</gene>
<keyword evidence="1 2" id="KW-0812">Transmembrane</keyword>
<feature type="transmembrane region" description="Helical" evidence="1">
    <location>
        <begin position="75"/>
        <end position="95"/>
    </location>
</feature>
<feature type="transmembrane region" description="Helical" evidence="1">
    <location>
        <begin position="50"/>
        <end position="68"/>
    </location>
</feature>
<keyword evidence="3" id="KW-1185">Reference proteome</keyword>
<keyword evidence="1" id="KW-0472">Membrane</keyword>
<organism evidence="2 3">
    <name type="scientific">Agrococcus casei LMG 22410</name>
    <dbReference type="NCBI Taxonomy" id="1255656"/>
    <lineage>
        <taxon>Bacteria</taxon>
        <taxon>Bacillati</taxon>
        <taxon>Actinomycetota</taxon>
        <taxon>Actinomycetes</taxon>
        <taxon>Micrococcales</taxon>
        <taxon>Microbacteriaceae</taxon>
        <taxon>Agrococcus</taxon>
    </lineage>
</organism>
<evidence type="ECO:0000256" key="1">
    <source>
        <dbReference type="SAM" id="Phobius"/>
    </source>
</evidence>
<dbReference type="InterPro" id="IPR021414">
    <property type="entry name" value="DUF3054"/>
</dbReference>
<dbReference type="Pfam" id="PF11255">
    <property type="entry name" value="DUF3054"/>
    <property type="match status" value="1"/>
</dbReference>
<evidence type="ECO:0000313" key="2">
    <source>
        <dbReference type="EMBL" id="SJM66070.1"/>
    </source>
</evidence>